<evidence type="ECO:0000256" key="7">
    <source>
        <dbReference type="ARBA" id="ARBA00023136"/>
    </source>
</evidence>
<dbReference type="GO" id="GO:0016740">
    <property type="term" value="F:transferase activity"/>
    <property type="evidence" value="ECO:0007669"/>
    <property type="project" value="UniProtKB-KW"/>
</dbReference>
<evidence type="ECO:0000256" key="9">
    <source>
        <dbReference type="SAM" id="Phobius"/>
    </source>
</evidence>
<proteinExistence type="inferred from homology"/>
<evidence type="ECO:0000313" key="12">
    <source>
        <dbReference type="Proteomes" id="UP001484535"/>
    </source>
</evidence>
<dbReference type="PANTHER" id="PTHR30576">
    <property type="entry name" value="COLANIC BIOSYNTHESIS UDP-GLUCOSE LIPID CARRIER TRANSFERASE"/>
    <property type="match status" value="1"/>
</dbReference>
<gene>
    <name evidence="11" type="ORF">ABDJ38_12735</name>
</gene>
<evidence type="ECO:0000256" key="3">
    <source>
        <dbReference type="ARBA" id="ARBA00022475"/>
    </source>
</evidence>
<keyword evidence="4 11" id="KW-0808">Transferase</keyword>
<evidence type="ECO:0000256" key="5">
    <source>
        <dbReference type="ARBA" id="ARBA00022692"/>
    </source>
</evidence>
<keyword evidence="5 9" id="KW-0812">Transmembrane</keyword>
<keyword evidence="6 9" id="KW-1133">Transmembrane helix</keyword>
<organism evidence="11 12">
    <name type="scientific">Aurantiacibacter flavus</name>
    <dbReference type="NCBI Taxonomy" id="3145232"/>
    <lineage>
        <taxon>Bacteria</taxon>
        <taxon>Pseudomonadati</taxon>
        <taxon>Pseudomonadota</taxon>
        <taxon>Alphaproteobacteria</taxon>
        <taxon>Sphingomonadales</taxon>
        <taxon>Erythrobacteraceae</taxon>
        <taxon>Aurantiacibacter</taxon>
    </lineage>
</organism>
<comment type="similarity">
    <text evidence="2">Belongs to the bacterial sugar transferase family.</text>
</comment>
<sequence>MERPSINERKPRLAPYEPPRVLGRSNLIVDDPLAAQILDRVGSLVLLVVLLPVMAIIALAILLSSPGPVLFRQTRIGRGGAKFTCFKFRTMATNADERLRNLLSNDPEARREWERDRKLRNDPRINSLGRFLRKSSLDELPQLFNVLRGEMSLVGPRPIVEAEIPRYGRYFGHYCAVRPGITGLWQISGRNDVHYRRRIAFDVIYVRKGRFGDNLRILVLTVPIVLNSKGSY</sequence>
<name>A0ABV0CZA8_9SPHN</name>
<comment type="subcellular location">
    <subcellularLocation>
        <location evidence="1">Cell membrane</location>
    </subcellularLocation>
</comment>
<feature type="transmembrane region" description="Helical" evidence="9">
    <location>
        <begin position="41"/>
        <end position="63"/>
    </location>
</feature>
<keyword evidence="3" id="KW-1003">Cell membrane</keyword>
<comment type="caution">
    <text evidence="11">The sequence shown here is derived from an EMBL/GenBank/DDBJ whole genome shotgun (WGS) entry which is preliminary data.</text>
</comment>
<keyword evidence="7 9" id="KW-0472">Membrane</keyword>
<feature type="domain" description="Bacterial sugar transferase" evidence="10">
    <location>
        <begin position="37"/>
        <end position="226"/>
    </location>
</feature>
<dbReference type="Proteomes" id="UP001484535">
    <property type="component" value="Unassembled WGS sequence"/>
</dbReference>
<evidence type="ECO:0000256" key="4">
    <source>
        <dbReference type="ARBA" id="ARBA00022679"/>
    </source>
</evidence>
<evidence type="ECO:0000256" key="1">
    <source>
        <dbReference type="ARBA" id="ARBA00004236"/>
    </source>
</evidence>
<keyword evidence="12" id="KW-1185">Reference proteome</keyword>
<dbReference type="InterPro" id="IPR003362">
    <property type="entry name" value="Bact_transf"/>
</dbReference>
<evidence type="ECO:0000256" key="8">
    <source>
        <dbReference type="ARBA" id="ARBA00023169"/>
    </source>
</evidence>
<accession>A0ABV0CZA8</accession>
<dbReference type="EMBL" id="JBDLBR010000004">
    <property type="protein sequence ID" value="MEN7538041.1"/>
    <property type="molecule type" value="Genomic_DNA"/>
</dbReference>
<evidence type="ECO:0000313" key="11">
    <source>
        <dbReference type="EMBL" id="MEN7538041.1"/>
    </source>
</evidence>
<dbReference type="RefSeq" id="WP_346785497.1">
    <property type="nucleotide sequence ID" value="NZ_JBDLBR010000004.1"/>
</dbReference>
<reference evidence="11 12" key="1">
    <citation type="submission" date="2024-05" db="EMBL/GenBank/DDBJ databases">
        <authorList>
            <person name="Park S."/>
        </authorList>
    </citation>
    <scope>NUCLEOTIDE SEQUENCE [LARGE SCALE GENOMIC DNA]</scope>
    <source>
        <strain evidence="11 12">DGU5</strain>
    </source>
</reference>
<evidence type="ECO:0000256" key="2">
    <source>
        <dbReference type="ARBA" id="ARBA00006464"/>
    </source>
</evidence>
<protein>
    <submittedName>
        <fullName evidence="11">Sugar transferase</fullName>
    </submittedName>
</protein>
<evidence type="ECO:0000256" key="6">
    <source>
        <dbReference type="ARBA" id="ARBA00022989"/>
    </source>
</evidence>
<keyword evidence="8" id="KW-0270">Exopolysaccharide synthesis</keyword>
<evidence type="ECO:0000259" key="10">
    <source>
        <dbReference type="Pfam" id="PF02397"/>
    </source>
</evidence>
<dbReference type="PANTHER" id="PTHR30576:SF4">
    <property type="entry name" value="UNDECAPRENYL-PHOSPHATE GALACTOSE PHOSPHOTRANSFERASE"/>
    <property type="match status" value="1"/>
</dbReference>
<dbReference type="Pfam" id="PF02397">
    <property type="entry name" value="Bac_transf"/>
    <property type="match status" value="1"/>
</dbReference>